<accession>A0A832UW77</accession>
<protein>
    <submittedName>
        <fullName evidence="7">AI-2E family transporter</fullName>
    </submittedName>
</protein>
<reference evidence="7 8" key="1">
    <citation type="journal article" name="Nat. Commun.">
        <title>Undinarchaeota illuminate DPANN phylogeny and the impact of gene transfer on archaeal evolution.</title>
        <authorList>
            <person name="Dombrowski N."/>
            <person name="Williams T.A."/>
            <person name="Sun J."/>
            <person name="Woodcroft B.J."/>
            <person name="Lee J.H."/>
            <person name="Minh B.Q."/>
            <person name="Rinke C."/>
            <person name="Spang A."/>
        </authorList>
    </citation>
    <scope>NUCLEOTIDE SEQUENCE [LARGE SCALE GENOMIC DNA]</scope>
    <source>
        <strain evidence="7">MAG_bin1129</strain>
    </source>
</reference>
<comment type="caution">
    <text evidence="7">The sequence shown here is derived from an EMBL/GenBank/DDBJ whole genome shotgun (WGS) entry which is preliminary data.</text>
</comment>
<evidence type="ECO:0000313" key="8">
    <source>
        <dbReference type="Proteomes" id="UP000646946"/>
    </source>
</evidence>
<organism evidence="7 8">
    <name type="scientific">Candidatus Naiadarchaeum limnaeum</name>
    <dbReference type="NCBI Taxonomy" id="2756139"/>
    <lineage>
        <taxon>Archaea</taxon>
        <taxon>Candidatus Undinarchaeota</taxon>
        <taxon>Candidatus Undinarchaeia</taxon>
        <taxon>Candidatus Naiadarchaeales</taxon>
        <taxon>Candidatus Naiadarchaeaceae</taxon>
        <taxon>Candidatus Naiadarchaeum</taxon>
    </lineage>
</organism>
<name>A0A832UW77_9ARCH</name>
<dbReference type="PANTHER" id="PTHR21716">
    <property type="entry name" value="TRANSMEMBRANE PROTEIN"/>
    <property type="match status" value="1"/>
</dbReference>
<evidence type="ECO:0000313" key="7">
    <source>
        <dbReference type="EMBL" id="HIK00910.1"/>
    </source>
</evidence>
<evidence type="ECO:0000256" key="5">
    <source>
        <dbReference type="ARBA" id="ARBA00023136"/>
    </source>
</evidence>
<dbReference type="EMBL" id="DVAB01000045">
    <property type="protein sequence ID" value="HIK00910.1"/>
    <property type="molecule type" value="Genomic_DNA"/>
</dbReference>
<evidence type="ECO:0000256" key="3">
    <source>
        <dbReference type="ARBA" id="ARBA00022692"/>
    </source>
</evidence>
<comment type="similarity">
    <text evidence="2">Belongs to the autoinducer-2 exporter (AI-2E) (TC 2.A.86) family.</text>
</comment>
<feature type="transmembrane region" description="Helical" evidence="6">
    <location>
        <begin position="273"/>
        <end position="290"/>
    </location>
</feature>
<dbReference type="PANTHER" id="PTHR21716:SF4">
    <property type="entry name" value="TRANSMEMBRANE PROTEIN 245"/>
    <property type="match status" value="1"/>
</dbReference>
<gene>
    <name evidence="7" type="ORF">H1016_05245</name>
</gene>
<dbReference type="Proteomes" id="UP000646946">
    <property type="component" value="Unassembled WGS sequence"/>
</dbReference>
<evidence type="ECO:0000256" key="2">
    <source>
        <dbReference type="ARBA" id="ARBA00009773"/>
    </source>
</evidence>
<keyword evidence="3 6" id="KW-0812">Transmembrane</keyword>
<feature type="transmembrane region" description="Helical" evidence="6">
    <location>
        <begin position="232"/>
        <end position="253"/>
    </location>
</feature>
<feature type="transmembrane region" description="Helical" evidence="6">
    <location>
        <begin position="148"/>
        <end position="168"/>
    </location>
</feature>
<feature type="transmembrane region" description="Helical" evidence="6">
    <location>
        <begin position="12"/>
        <end position="43"/>
    </location>
</feature>
<feature type="transmembrane region" description="Helical" evidence="6">
    <location>
        <begin position="63"/>
        <end position="85"/>
    </location>
</feature>
<keyword evidence="8" id="KW-1185">Reference proteome</keyword>
<feature type="transmembrane region" description="Helical" evidence="6">
    <location>
        <begin position="324"/>
        <end position="341"/>
    </location>
</feature>
<feature type="transmembrane region" description="Helical" evidence="6">
    <location>
        <begin position="302"/>
        <end position="318"/>
    </location>
</feature>
<dbReference type="GO" id="GO:0016020">
    <property type="term" value="C:membrane"/>
    <property type="evidence" value="ECO:0007669"/>
    <property type="project" value="UniProtKB-SubCell"/>
</dbReference>
<evidence type="ECO:0000256" key="6">
    <source>
        <dbReference type="SAM" id="Phobius"/>
    </source>
</evidence>
<dbReference type="AlphaFoldDB" id="A0A832UW77"/>
<evidence type="ECO:0000256" key="1">
    <source>
        <dbReference type="ARBA" id="ARBA00004141"/>
    </source>
</evidence>
<keyword evidence="5 6" id="KW-0472">Membrane</keyword>
<dbReference type="InterPro" id="IPR002549">
    <property type="entry name" value="AI-2E-like"/>
</dbReference>
<keyword evidence="4 6" id="KW-1133">Transmembrane helix</keyword>
<comment type="subcellular location">
    <subcellularLocation>
        <location evidence="1">Membrane</location>
        <topology evidence="1">Multi-pass membrane protein</topology>
    </subcellularLocation>
</comment>
<proteinExistence type="inferred from homology"/>
<feature type="transmembrane region" description="Helical" evidence="6">
    <location>
        <begin position="203"/>
        <end position="225"/>
    </location>
</feature>
<evidence type="ECO:0000256" key="4">
    <source>
        <dbReference type="ARBA" id="ARBA00022989"/>
    </source>
</evidence>
<dbReference type="Pfam" id="PF01594">
    <property type="entry name" value="AI-2E_transport"/>
    <property type="match status" value="1"/>
</dbReference>
<sequence>MDKGHRTWKFIGIALLVVIVGASLFIFLNYVGVLIAALAMAYISYPIARFLVRGDTRPGWRFLLASFASVLLIIIPLLLSLFYALDYSLKWLIQNLPAIESGRFIADLKTTLTALGLGVLSERIASEVGKLIGSFATRLSTAVLNPTWVIGLFVKIVLFFIAAFYFVYEGPQFKRFIDTHVTKRDQFLKEILYSFNKICYSLFVSHFFTSIIVTAIAAIGFWIILRPTLIFLGILSILIFVVAFLPVIGPWLLYVPLALWQIALVPGGYTRGLAIFVFGVLFLTLIPDLYIRPKLVARGSEIHPLLFIIGFFGGEVLFGLKGVILGPLLLGLAQGIVMLYVRKRHILKELIEHF</sequence>